<comment type="subcellular location">
    <subcellularLocation>
        <location evidence="1">Membrane</location>
        <topology evidence="1">Multi-pass membrane protein</topology>
    </subcellularLocation>
</comment>
<dbReference type="AlphaFoldDB" id="A0A560WHE6"/>
<keyword evidence="11" id="KW-1185">Reference proteome</keyword>
<sequence>MKGFRDFLMRGNLVEIAVGLIIATAFASLVTAFTNVLIEAIGKLTGGAEFNFDEMEIFGFQSVGPFLTALVAFLIMAAVVYFAVVKPYQAMRERFVAEEEETTDESVELLREIRDSLRAGRG</sequence>
<dbReference type="EMBL" id="VIUW01000001">
    <property type="protein sequence ID" value="TWD17097.1"/>
    <property type="molecule type" value="Genomic_DNA"/>
</dbReference>
<dbReference type="GO" id="GO:0008381">
    <property type="term" value="F:mechanosensitive monoatomic ion channel activity"/>
    <property type="evidence" value="ECO:0007669"/>
    <property type="project" value="InterPro"/>
</dbReference>
<dbReference type="RefSeq" id="WP_144855492.1">
    <property type="nucleotide sequence ID" value="NZ_BAAAYT010000002.1"/>
</dbReference>
<dbReference type="SUPFAM" id="SSF81330">
    <property type="entry name" value="Gated mechanosensitive channel"/>
    <property type="match status" value="1"/>
</dbReference>
<feature type="transmembrane region" description="Helical" evidence="9">
    <location>
        <begin position="58"/>
        <end position="84"/>
    </location>
</feature>
<gene>
    <name evidence="10" type="ORF">FB557_0657</name>
</gene>
<keyword evidence="5 9" id="KW-1133">Transmembrane helix</keyword>
<keyword evidence="6" id="KW-0406">Ion transport</keyword>
<keyword evidence="7 9" id="KW-0472">Membrane</keyword>
<evidence type="ECO:0000256" key="5">
    <source>
        <dbReference type="ARBA" id="ARBA00022989"/>
    </source>
</evidence>
<evidence type="ECO:0000313" key="11">
    <source>
        <dbReference type="Proteomes" id="UP000315628"/>
    </source>
</evidence>
<evidence type="ECO:0000256" key="4">
    <source>
        <dbReference type="ARBA" id="ARBA00022692"/>
    </source>
</evidence>
<evidence type="ECO:0000256" key="3">
    <source>
        <dbReference type="ARBA" id="ARBA00022475"/>
    </source>
</evidence>
<dbReference type="PANTHER" id="PTHR30266:SF2">
    <property type="entry name" value="LARGE-CONDUCTANCE MECHANOSENSITIVE CHANNEL"/>
    <property type="match status" value="1"/>
</dbReference>
<keyword evidence="2" id="KW-0813">Transport</keyword>
<dbReference type="OrthoDB" id="9810350at2"/>
<keyword evidence="4 9" id="KW-0812">Transmembrane</keyword>
<dbReference type="InterPro" id="IPR036019">
    <property type="entry name" value="MscL_channel"/>
</dbReference>
<reference evidence="10 11" key="1">
    <citation type="submission" date="2019-06" db="EMBL/GenBank/DDBJ databases">
        <title>Sequencing the genomes of 1000 actinobacteria strains.</title>
        <authorList>
            <person name="Klenk H.-P."/>
        </authorList>
    </citation>
    <scope>NUCLEOTIDE SEQUENCE [LARGE SCALE GENOMIC DNA]</scope>
    <source>
        <strain evidence="10 11">DSM 18935</strain>
    </source>
</reference>
<name>A0A560WHE6_9MICO</name>
<organism evidence="10 11">
    <name type="scientific">Marihabitans asiaticum</name>
    <dbReference type="NCBI Taxonomy" id="415218"/>
    <lineage>
        <taxon>Bacteria</taxon>
        <taxon>Bacillati</taxon>
        <taxon>Actinomycetota</taxon>
        <taxon>Actinomycetes</taxon>
        <taxon>Micrococcales</taxon>
        <taxon>Intrasporangiaceae</taxon>
        <taxon>Marihabitans</taxon>
    </lineage>
</organism>
<protein>
    <submittedName>
        <fullName evidence="10">Large conductance mechanosensitive channel</fullName>
    </submittedName>
</protein>
<dbReference type="Gene3D" id="1.10.1200.120">
    <property type="entry name" value="Large-conductance mechanosensitive channel, MscL, domain 1"/>
    <property type="match status" value="1"/>
</dbReference>
<dbReference type="Proteomes" id="UP000315628">
    <property type="component" value="Unassembled WGS sequence"/>
</dbReference>
<evidence type="ECO:0000256" key="7">
    <source>
        <dbReference type="ARBA" id="ARBA00023136"/>
    </source>
</evidence>
<dbReference type="InterPro" id="IPR037673">
    <property type="entry name" value="MSC/AndL"/>
</dbReference>
<evidence type="ECO:0000256" key="6">
    <source>
        <dbReference type="ARBA" id="ARBA00023065"/>
    </source>
</evidence>
<dbReference type="NCBIfam" id="TIGR00220">
    <property type="entry name" value="mscL"/>
    <property type="match status" value="1"/>
</dbReference>
<dbReference type="PANTHER" id="PTHR30266">
    <property type="entry name" value="MECHANOSENSITIVE CHANNEL MSCL"/>
    <property type="match status" value="1"/>
</dbReference>
<dbReference type="InterPro" id="IPR001185">
    <property type="entry name" value="MS_channel"/>
</dbReference>
<dbReference type="Pfam" id="PF01741">
    <property type="entry name" value="MscL"/>
    <property type="match status" value="1"/>
</dbReference>
<comment type="caution">
    <text evidence="10">The sequence shown here is derived from an EMBL/GenBank/DDBJ whole genome shotgun (WGS) entry which is preliminary data.</text>
</comment>
<evidence type="ECO:0000256" key="1">
    <source>
        <dbReference type="ARBA" id="ARBA00004141"/>
    </source>
</evidence>
<feature type="transmembrane region" description="Helical" evidence="9">
    <location>
        <begin position="12"/>
        <end position="38"/>
    </location>
</feature>
<accession>A0A560WHE6</accession>
<evidence type="ECO:0000313" key="10">
    <source>
        <dbReference type="EMBL" id="TWD17097.1"/>
    </source>
</evidence>
<evidence type="ECO:0000256" key="8">
    <source>
        <dbReference type="ARBA" id="ARBA00023303"/>
    </source>
</evidence>
<proteinExistence type="predicted"/>
<dbReference type="GO" id="GO:0016020">
    <property type="term" value="C:membrane"/>
    <property type="evidence" value="ECO:0007669"/>
    <property type="project" value="UniProtKB-SubCell"/>
</dbReference>
<keyword evidence="8" id="KW-0407">Ion channel</keyword>
<evidence type="ECO:0000256" key="2">
    <source>
        <dbReference type="ARBA" id="ARBA00022448"/>
    </source>
</evidence>
<evidence type="ECO:0000256" key="9">
    <source>
        <dbReference type="SAM" id="Phobius"/>
    </source>
</evidence>
<keyword evidence="3" id="KW-1003">Cell membrane</keyword>